<dbReference type="SUPFAM" id="SSF117281">
    <property type="entry name" value="Kelch motif"/>
    <property type="match status" value="1"/>
</dbReference>
<dbReference type="EMBL" id="VCGU01000001">
    <property type="protein sequence ID" value="TRY80951.1"/>
    <property type="molecule type" value="Genomic_DNA"/>
</dbReference>
<sequence length="299" mass="33401">MILYLMQLVFIIHLSSYSPELVGIMHHGTIVFNNEFYQGADVVLSDATFCQHSGLPQTFPRIPGRQTVTAYSHPILLSCGGYDDIGIYDSYFKLDITAQQKSWVQAGTLPQLMTGFAMPTSNNDDIYLFGGSLFDSTTTSGVNEKIYKYNIEMGLWDELSVPQSTWVSRIAIGVLRDDNEIFLMGGHLSNVGDFTTIDVFDTETNTFIGQYNTHRCNVGVVKYFDLVIQDLATLPSSGMPGSPWGGTGFNSIMAFKNGRHFFTPGRVENFSALNFFAEYDPKTDTFTTSEDRLLRPTVR</sequence>
<dbReference type="Gene3D" id="2.120.10.80">
    <property type="entry name" value="Kelch-type beta propeller"/>
    <property type="match status" value="1"/>
</dbReference>
<keyword evidence="1" id="KW-0732">Signal</keyword>
<evidence type="ECO:0008006" key="4">
    <source>
        <dbReference type="Google" id="ProtNLM"/>
    </source>
</evidence>
<feature type="non-terminal residue" evidence="2">
    <location>
        <position position="299"/>
    </location>
</feature>
<feature type="signal peptide" evidence="1">
    <location>
        <begin position="1"/>
        <end position="17"/>
    </location>
</feature>
<gene>
    <name evidence="2" type="ORF">TCAL_09569</name>
</gene>
<dbReference type="Proteomes" id="UP000318571">
    <property type="component" value="Chromosome 12"/>
</dbReference>
<organism evidence="2 3">
    <name type="scientific">Tigriopus californicus</name>
    <name type="common">Marine copepod</name>
    <dbReference type="NCBI Taxonomy" id="6832"/>
    <lineage>
        <taxon>Eukaryota</taxon>
        <taxon>Metazoa</taxon>
        <taxon>Ecdysozoa</taxon>
        <taxon>Arthropoda</taxon>
        <taxon>Crustacea</taxon>
        <taxon>Multicrustacea</taxon>
        <taxon>Hexanauplia</taxon>
        <taxon>Copepoda</taxon>
        <taxon>Harpacticoida</taxon>
        <taxon>Harpacticidae</taxon>
        <taxon>Tigriopus</taxon>
    </lineage>
</organism>
<accession>A0A553PTE0</accession>
<dbReference type="InterPro" id="IPR015915">
    <property type="entry name" value="Kelch-typ_b-propeller"/>
</dbReference>
<evidence type="ECO:0000313" key="3">
    <source>
        <dbReference type="Proteomes" id="UP000318571"/>
    </source>
</evidence>
<evidence type="ECO:0000256" key="1">
    <source>
        <dbReference type="SAM" id="SignalP"/>
    </source>
</evidence>
<comment type="caution">
    <text evidence="2">The sequence shown here is derived from an EMBL/GenBank/DDBJ whole genome shotgun (WGS) entry which is preliminary data.</text>
</comment>
<feature type="chain" id="PRO_5021803761" description="Galactose oxidase" evidence="1">
    <location>
        <begin position="18"/>
        <end position="299"/>
    </location>
</feature>
<evidence type="ECO:0000313" key="2">
    <source>
        <dbReference type="EMBL" id="TRY80951.1"/>
    </source>
</evidence>
<proteinExistence type="predicted"/>
<dbReference type="AlphaFoldDB" id="A0A553PTE0"/>
<reference evidence="2 3" key="1">
    <citation type="journal article" date="2018" name="Nat. Ecol. Evol.">
        <title>Genomic signatures of mitonuclear coevolution across populations of Tigriopus californicus.</title>
        <authorList>
            <person name="Barreto F.S."/>
            <person name="Watson E.T."/>
            <person name="Lima T.G."/>
            <person name="Willett C.S."/>
            <person name="Edmands S."/>
            <person name="Li W."/>
            <person name="Burton R.S."/>
        </authorList>
    </citation>
    <scope>NUCLEOTIDE SEQUENCE [LARGE SCALE GENOMIC DNA]</scope>
    <source>
        <strain evidence="2 3">San Diego</strain>
    </source>
</reference>
<name>A0A553PTE0_TIGCA</name>
<keyword evidence="3" id="KW-1185">Reference proteome</keyword>
<protein>
    <recommendedName>
        <fullName evidence="4">Galactose oxidase</fullName>
    </recommendedName>
</protein>